<dbReference type="GO" id="GO:0004674">
    <property type="term" value="F:protein serine/threonine kinase activity"/>
    <property type="evidence" value="ECO:0007669"/>
    <property type="project" value="UniProtKB-KW"/>
</dbReference>
<dbReference type="CDD" id="cd14337">
    <property type="entry name" value="UBA_MARK_Par1"/>
    <property type="match status" value="1"/>
</dbReference>
<evidence type="ECO:0000256" key="2">
    <source>
        <dbReference type="ARBA" id="ARBA00022527"/>
    </source>
</evidence>
<name>A0A7J8DTQ7_MOLMO</name>
<reference evidence="13 14" key="1">
    <citation type="journal article" date="2020" name="Nature">
        <title>Six reference-quality genomes reveal evolution of bat adaptations.</title>
        <authorList>
            <person name="Jebb D."/>
            <person name="Huang Z."/>
            <person name="Pippel M."/>
            <person name="Hughes G.M."/>
            <person name="Lavrichenko K."/>
            <person name="Devanna P."/>
            <person name="Winkler S."/>
            <person name="Jermiin L.S."/>
            <person name="Skirmuntt E.C."/>
            <person name="Katzourakis A."/>
            <person name="Burkitt-Gray L."/>
            <person name="Ray D.A."/>
            <person name="Sullivan K.A.M."/>
            <person name="Roscito J.G."/>
            <person name="Kirilenko B.M."/>
            <person name="Davalos L.M."/>
            <person name="Corthals A.P."/>
            <person name="Power M.L."/>
            <person name="Jones G."/>
            <person name="Ransome R.D."/>
            <person name="Dechmann D.K.N."/>
            <person name="Locatelli A.G."/>
            <person name="Puechmaille S.J."/>
            <person name="Fedrigo O."/>
            <person name="Jarvis E.D."/>
            <person name="Hiller M."/>
            <person name="Vernes S.C."/>
            <person name="Myers E.W."/>
            <person name="Teeling E.C."/>
        </authorList>
    </citation>
    <scope>NUCLEOTIDE SEQUENCE [LARGE SCALE GENOMIC DNA]</scope>
    <source>
        <strain evidence="13">MMolMol1</strain>
        <tissue evidence="13">Muscle</tissue>
    </source>
</reference>
<evidence type="ECO:0000259" key="12">
    <source>
        <dbReference type="PROSITE" id="PS50011"/>
    </source>
</evidence>
<dbReference type="PANTHER" id="PTHR24346:SF95">
    <property type="entry name" value="SPERM MOTILITY KINASE 3A"/>
    <property type="match status" value="1"/>
</dbReference>
<evidence type="ECO:0000256" key="6">
    <source>
        <dbReference type="ARBA" id="ARBA00022840"/>
    </source>
</evidence>
<dbReference type="InterPro" id="IPR008271">
    <property type="entry name" value="Ser/Thr_kinase_AS"/>
</dbReference>
<dbReference type="GO" id="GO:0005737">
    <property type="term" value="C:cytoplasm"/>
    <property type="evidence" value="ECO:0007669"/>
    <property type="project" value="TreeGrafter"/>
</dbReference>
<gene>
    <name evidence="13" type="ORF">HJG59_009123</name>
</gene>
<dbReference type="Proteomes" id="UP000550707">
    <property type="component" value="Unassembled WGS sequence"/>
</dbReference>
<evidence type="ECO:0000256" key="3">
    <source>
        <dbReference type="ARBA" id="ARBA00022679"/>
    </source>
</evidence>
<dbReference type="EMBL" id="JACASF010000016">
    <property type="protein sequence ID" value="KAF6426415.1"/>
    <property type="molecule type" value="Genomic_DNA"/>
</dbReference>
<proteinExistence type="inferred from homology"/>
<comment type="similarity">
    <text evidence="8">Belongs to the protein kinase superfamily. CAMK Ser/Thr protein kinase family. Smok subfamily.</text>
</comment>
<dbReference type="Gene3D" id="1.10.8.10">
    <property type="entry name" value="DNA helicase RuvA subunit, C-terminal domain"/>
    <property type="match status" value="1"/>
</dbReference>
<comment type="function">
    <text evidence="7">May play a role in sperm motility, especially in the regulation of flagellar function.</text>
</comment>
<dbReference type="SUPFAM" id="SSF56112">
    <property type="entry name" value="Protein kinase-like (PK-like)"/>
    <property type="match status" value="1"/>
</dbReference>
<evidence type="ECO:0000256" key="1">
    <source>
        <dbReference type="ARBA" id="ARBA00012513"/>
    </source>
</evidence>
<comment type="catalytic activity">
    <reaction evidence="10">
        <text>L-seryl-[protein] + ATP = O-phospho-L-seryl-[protein] + ADP + H(+)</text>
        <dbReference type="Rhea" id="RHEA:17989"/>
        <dbReference type="Rhea" id="RHEA-COMP:9863"/>
        <dbReference type="Rhea" id="RHEA-COMP:11604"/>
        <dbReference type="ChEBI" id="CHEBI:15378"/>
        <dbReference type="ChEBI" id="CHEBI:29999"/>
        <dbReference type="ChEBI" id="CHEBI:30616"/>
        <dbReference type="ChEBI" id="CHEBI:83421"/>
        <dbReference type="ChEBI" id="CHEBI:456216"/>
        <dbReference type="EC" id="2.7.11.1"/>
    </reaction>
</comment>
<keyword evidence="14" id="KW-1185">Reference proteome</keyword>
<dbReference type="Pfam" id="PF00069">
    <property type="entry name" value="Pkinase"/>
    <property type="match status" value="1"/>
</dbReference>
<dbReference type="InterPro" id="IPR000719">
    <property type="entry name" value="Prot_kinase_dom"/>
</dbReference>
<organism evidence="13 14">
    <name type="scientific">Molossus molossus</name>
    <name type="common">Pallas' mastiff bat</name>
    <name type="synonym">Vespertilio molossus</name>
    <dbReference type="NCBI Taxonomy" id="27622"/>
    <lineage>
        <taxon>Eukaryota</taxon>
        <taxon>Metazoa</taxon>
        <taxon>Chordata</taxon>
        <taxon>Craniata</taxon>
        <taxon>Vertebrata</taxon>
        <taxon>Euteleostomi</taxon>
        <taxon>Mammalia</taxon>
        <taxon>Eutheria</taxon>
        <taxon>Laurasiatheria</taxon>
        <taxon>Chiroptera</taxon>
        <taxon>Yangochiroptera</taxon>
        <taxon>Molossidae</taxon>
        <taxon>Molossus</taxon>
    </lineage>
</organism>
<evidence type="ECO:0000256" key="8">
    <source>
        <dbReference type="ARBA" id="ARBA00038181"/>
    </source>
</evidence>
<dbReference type="AlphaFoldDB" id="A0A7J8DTQ7"/>
<evidence type="ECO:0000256" key="5">
    <source>
        <dbReference type="ARBA" id="ARBA00022777"/>
    </source>
</evidence>
<feature type="compositionally biased region" description="Polar residues" evidence="11">
    <location>
        <begin position="354"/>
        <end position="368"/>
    </location>
</feature>
<dbReference type="PROSITE" id="PS50011">
    <property type="entry name" value="PROTEIN_KINASE_DOM"/>
    <property type="match status" value="1"/>
</dbReference>
<dbReference type="InParanoid" id="A0A7J8DTQ7"/>
<keyword evidence="2" id="KW-0723">Serine/threonine-protein kinase</keyword>
<dbReference type="EC" id="2.7.11.1" evidence="1"/>
<dbReference type="InterPro" id="IPR011009">
    <property type="entry name" value="Kinase-like_dom_sf"/>
</dbReference>
<evidence type="ECO:0000256" key="9">
    <source>
        <dbReference type="ARBA" id="ARBA00047899"/>
    </source>
</evidence>
<comment type="catalytic activity">
    <reaction evidence="9">
        <text>L-threonyl-[protein] + ATP = O-phospho-L-threonyl-[protein] + ADP + H(+)</text>
        <dbReference type="Rhea" id="RHEA:46608"/>
        <dbReference type="Rhea" id="RHEA-COMP:11060"/>
        <dbReference type="Rhea" id="RHEA-COMP:11605"/>
        <dbReference type="ChEBI" id="CHEBI:15378"/>
        <dbReference type="ChEBI" id="CHEBI:30013"/>
        <dbReference type="ChEBI" id="CHEBI:30616"/>
        <dbReference type="ChEBI" id="CHEBI:61977"/>
        <dbReference type="ChEBI" id="CHEBI:456216"/>
        <dbReference type="EC" id="2.7.11.1"/>
    </reaction>
</comment>
<dbReference type="Gene3D" id="3.30.200.20">
    <property type="entry name" value="Phosphorylase Kinase, domain 1"/>
    <property type="match status" value="1"/>
</dbReference>
<keyword evidence="6" id="KW-0067">ATP-binding</keyword>
<dbReference type="SMART" id="SM00220">
    <property type="entry name" value="S_TKc"/>
    <property type="match status" value="1"/>
</dbReference>
<keyword evidence="4" id="KW-0547">Nucleotide-binding</keyword>
<feature type="domain" description="Protein kinase" evidence="12">
    <location>
        <begin position="19"/>
        <end position="234"/>
    </location>
</feature>
<feature type="compositionally biased region" description="Basic and acidic residues" evidence="11">
    <location>
        <begin position="295"/>
        <end position="319"/>
    </location>
</feature>
<evidence type="ECO:0000256" key="4">
    <source>
        <dbReference type="ARBA" id="ARBA00022741"/>
    </source>
</evidence>
<evidence type="ECO:0000256" key="11">
    <source>
        <dbReference type="SAM" id="MobiDB-lite"/>
    </source>
</evidence>
<evidence type="ECO:0000313" key="13">
    <source>
        <dbReference type="EMBL" id="KAF6426415.1"/>
    </source>
</evidence>
<sequence>MYNQLAALYVNKEHRVGHYFLQDTMGWGSFSSVWLARQTLIGADMAIKVVKSQDFCDPFKEVHSLQLLLHTSIVTLLEVITTKDELYLIQEHVNRDLFQHLRYTDLKPENILLDRDKNVKVADFGFSAQITQETPLLSKICGTFPYMAPEMLLFEPYNEKVDVWSIGVVLSQMLTTTIPFEAQNRVEHKFNILTGRFPVPEFLSLGCQDLLKKLLTLDPDERPAFDDIMKDRWLNMGYADELSPYREPAQEGLNPQIINSMANMGFDKENIITSVTEQKYDPVMGTYLILGNDNHHCPSEPGTDDHHCPTQPESDHHYPNEPGNDYYHCPTQPVSDHHYSPTLQKNSHHHCPTQLISHNLHSPTLQKR</sequence>
<dbReference type="Gene3D" id="1.10.510.10">
    <property type="entry name" value="Transferase(Phosphotransferase) domain 1"/>
    <property type="match status" value="1"/>
</dbReference>
<dbReference type="PROSITE" id="PS00108">
    <property type="entry name" value="PROTEIN_KINASE_ST"/>
    <property type="match status" value="1"/>
</dbReference>
<evidence type="ECO:0000313" key="14">
    <source>
        <dbReference type="Proteomes" id="UP000550707"/>
    </source>
</evidence>
<dbReference type="PANTHER" id="PTHR24346">
    <property type="entry name" value="MAP/MICROTUBULE AFFINITY-REGULATING KINASE"/>
    <property type="match status" value="1"/>
</dbReference>
<comment type="caution">
    <text evidence="13">The sequence shown here is derived from an EMBL/GenBank/DDBJ whole genome shotgun (WGS) entry which is preliminary data.</text>
</comment>
<feature type="region of interest" description="Disordered" evidence="11">
    <location>
        <begin position="295"/>
        <end position="368"/>
    </location>
</feature>
<evidence type="ECO:0000256" key="7">
    <source>
        <dbReference type="ARBA" id="ARBA00037391"/>
    </source>
</evidence>
<dbReference type="FunCoup" id="A0A7J8DTQ7">
    <property type="interactions" value="5"/>
</dbReference>
<evidence type="ECO:0000256" key="10">
    <source>
        <dbReference type="ARBA" id="ARBA00048679"/>
    </source>
</evidence>
<accession>A0A7J8DTQ7</accession>
<keyword evidence="5" id="KW-0418">Kinase</keyword>
<protein>
    <recommendedName>
        <fullName evidence="1">non-specific serine/threonine protein kinase</fullName>
        <ecNumber evidence="1">2.7.11.1</ecNumber>
    </recommendedName>
</protein>
<keyword evidence="3" id="KW-0808">Transferase</keyword>
<dbReference type="GO" id="GO:0035556">
    <property type="term" value="P:intracellular signal transduction"/>
    <property type="evidence" value="ECO:0007669"/>
    <property type="project" value="TreeGrafter"/>
</dbReference>
<dbReference type="GO" id="GO:0005524">
    <property type="term" value="F:ATP binding"/>
    <property type="evidence" value="ECO:0007669"/>
    <property type="project" value="UniProtKB-KW"/>
</dbReference>